<dbReference type="InterPro" id="IPR006586">
    <property type="entry name" value="ADAM_Cys-rich"/>
</dbReference>
<dbReference type="InterPro" id="IPR036436">
    <property type="entry name" value="Disintegrin_dom_sf"/>
</dbReference>
<feature type="domain" description="EGF-like" evidence="14">
    <location>
        <begin position="629"/>
        <end position="663"/>
    </location>
</feature>
<dbReference type="GO" id="GO:0005886">
    <property type="term" value="C:plasma membrane"/>
    <property type="evidence" value="ECO:0007669"/>
    <property type="project" value="TreeGrafter"/>
</dbReference>
<dbReference type="CDD" id="cd04269">
    <property type="entry name" value="ZnMc_adamalysin_II_like"/>
    <property type="match status" value="1"/>
</dbReference>
<evidence type="ECO:0000313" key="17">
    <source>
        <dbReference type="Proteomes" id="UP001190640"/>
    </source>
</evidence>
<dbReference type="Gene3D" id="4.10.70.10">
    <property type="entry name" value="Disintegrin domain"/>
    <property type="match status" value="1"/>
</dbReference>
<dbReference type="SUPFAM" id="SSF57552">
    <property type="entry name" value="Blood coagulation inhibitor (disintegrin)"/>
    <property type="match status" value="1"/>
</dbReference>
<dbReference type="Proteomes" id="UP001190640">
    <property type="component" value="Chromosome 14"/>
</dbReference>
<dbReference type="GO" id="GO:0005576">
    <property type="term" value="C:extracellular region"/>
    <property type="evidence" value="ECO:0007669"/>
    <property type="project" value="UniProtKB-SubCell"/>
</dbReference>
<dbReference type="Pfam" id="PF01562">
    <property type="entry name" value="Pep_M12B_propep"/>
    <property type="match status" value="1"/>
</dbReference>
<evidence type="ECO:0000256" key="10">
    <source>
        <dbReference type="PROSITE-ProRule" id="PRU00076"/>
    </source>
</evidence>
<dbReference type="Pfam" id="PF00200">
    <property type="entry name" value="Disintegrin"/>
    <property type="match status" value="1"/>
</dbReference>
<gene>
    <name evidence="18" type="primary">LOC129341874</name>
</gene>
<feature type="disulfide bond" evidence="10">
    <location>
        <begin position="653"/>
        <end position="662"/>
    </location>
</feature>
<feature type="transmembrane region" description="Helical" evidence="12">
    <location>
        <begin position="696"/>
        <end position="716"/>
    </location>
</feature>
<dbReference type="InterPro" id="IPR001590">
    <property type="entry name" value="Peptidase_M12B"/>
</dbReference>
<dbReference type="GO" id="GO:0006508">
    <property type="term" value="P:proteolysis"/>
    <property type="evidence" value="ECO:0007669"/>
    <property type="project" value="InterPro"/>
</dbReference>
<evidence type="ECO:0000259" key="14">
    <source>
        <dbReference type="PROSITE" id="PS50026"/>
    </source>
</evidence>
<dbReference type="PROSITE" id="PS50026">
    <property type="entry name" value="EGF_3"/>
    <property type="match status" value="1"/>
</dbReference>
<evidence type="ECO:0000259" key="15">
    <source>
        <dbReference type="PROSITE" id="PS50214"/>
    </source>
</evidence>
<accession>A0AA97KE15</accession>
<organism evidence="17 18">
    <name type="scientific">Eublepharis macularius</name>
    <name type="common">Leopard gecko</name>
    <name type="synonym">Cyrtodactylus macularius</name>
    <dbReference type="NCBI Taxonomy" id="481883"/>
    <lineage>
        <taxon>Eukaryota</taxon>
        <taxon>Metazoa</taxon>
        <taxon>Chordata</taxon>
        <taxon>Craniata</taxon>
        <taxon>Vertebrata</taxon>
        <taxon>Euteleostomi</taxon>
        <taxon>Lepidosauria</taxon>
        <taxon>Squamata</taxon>
        <taxon>Bifurcata</taxon>
        <taxon>Gekkota</taxon>
        <taxon>Eublepharidae</taxon>
        <taxon>Eublepharinae</taxon>
        <taxon>Eublepharis</taxon>
    </lineage>
</organism>
<evidence type="ECO:0000256" key="13">
    <source>
        <dbReference type="SAM" id="SignalP"/>
    </source>
</evidence>
<dbReference type="PROSITE" id="PS50214">
    <property type="entry name" value="DISINTEGRIN_2"/>
    <property type="match status" value="1"/>
</dbReference>
<dbReference type="InterPro" id="IPR034027">
    <property type="entry name" value="Reprolysin_adamalysin"/>
</dbReference>
<keyword evidence="6 12" id="KW-0812">Transmembrane</keyword>
<keyword evidence="13" id="KW-0732">Signal</keyword>
<dbReference type="InterPro" id="IPR000742">
    <property type="entry name" value="EGF"/>
</dbReference>
<dbReference type="GO" id="GO:0007155">
    <property type="term" value="P:cell adhesion"/>
    <property type="evidence" value="ECO:0007669"/>
    <property type="project" value="TreeGrafter"/>
</dbReference>
<protein>
    <submittedName>
        <fullName evidence="18">Disintegrin and metalloproteinase domain-containing protein 2-like</fullName>
    </submittedName>
</protein>
<dbReference type="PANTHER" id="PTHR11905">
    <property type="entry name" value="ADAM A DISINTEGRIN AND METALLOPROTEASE DOMAIN"/>
    <property type="match status" value="1"/>
</dbReference>
<evidence type="ECO:0000256" key="4">
    <source>
        <dbReference type="ARBA" id="ARBA00022536"/>
    </source>
</evidence>
<comment type="caution">
    <text evidence="10">Lacks conserved residue(s) required for the propagation of feature annotation.</text>
</comment>
<dbReference type="InterPro" id="IPR002870">
    <property type="entry name" value="Peptidase_M12B_N"/>
</dbReference>
<dbReference type="SMART" id="SM00050">
    <property type="entry name" value="DISIN"/>
    <property type="match status" value="1"/>
</dbReference>
<dbReference type="GO" id="GO:0008584">
    <property type="term" value="P:male gonad development"/>
    <property type="evidence" value="ECO:0007669"/>
    <property type="project" value="TreeGrafter"/>
</dbReference>
<dbReference type="SMART" id="SM00608">
    <property type="entry name" value="ACR"/>
    <property type="match status" value="1"/>
</dbReference>
<keyword evidence="4 10" id="KW-0245">EGF-like domain</keyword>
<dbReference type="AlphaFoldDB" id="A0AA97KE15"/>
<feature type="chain" id="PRO_5041721314" evidence="13">
    <location>
        <begin position="21"/>
        <end position="746"/>
    </location>
</feature>
<keyword evidence="9 10" id="KW-1015">Disulfide bond</keyword>
<reference evidence="18" key="1">
    <citation type="submission" date="2025-08" db="UniProtKB">
        <authorList>
            <consortium name="RefSeq"/>
        </authorList>
    </citation>
    <scope>IDENTIFICATION</scope>
    <source>
        <tissue evidence="18">Blood</tissue>
    </source>
</reference>
<feature type="domain" description="Peptidase M12B" evidence="16">
    <location>
        <begin position="191"/>
        <end position="388"/>
    </location>
</feature>
<keyword evidence="17" id="KW-1185">Reference proteome</keyword>
<dbReference type="InterPro" id="IPR013111">
    <property type="entry name" value="EGF_extracell"/>
</dbReference>
<dbReference type="GO" id="GO:0090729">
    <property type="term" value="F:toxin activity"/>
    <property type="evidence" value="ECO:0007669"/>
    <property type="project" value="UniProtKB-KW"/>
</dbReference>
<evidence type="ECO:0000256" key="7">
    <source>
        <dbReference type="ARBA" id="ARBA00022989"/>
    </source>
</evidence>
<dbReference type="RefSeq" id="XP_054853209.1">
    <property type="nucleotide sequence ID" value="XM_054997234.1"/>
</dbReference>
<keyword evidence="8 12" id="KW-0472">Membrane</keyword>
<evidence type="ECO:0000256" key="5">
    <source>
        <dbReference type="ARBA" id="ARBA00022656"/>
    </source>
</evidence>
<dbReference type="Gene3D" id="2.10.25.10">
    <property type="entry name" value="Laminin"/>
    <property type="match status" value="1"/>
</dbReference>
<evidence type="ECO:0000256" key="11">
    <source>
        <dbReference type="PROSITE-ProRule" id="PRU00276"/>
    </source>
</evidence>
<dbReference type="PROSITE" id="PS50215">
    <property type="entry name" value="ADAM_MEPRO"/>
    <property type="match status" value="1"/>
</dbReference>
<evidence type="ECO:0000256" key="6">
    <source>
        <dbReference type="ARBA" id="ARBA00022692"/>
    </source>
</evidence>
<proteinExistence type="predicted"/>
<comment type="subcellular location">
    <subcellularLocation>
        <location evidence="1">Membrane</location>
        <topology evidence="1">Single-pass membrane protein</topology>
    </subcellularLocation>
    <subcellularLocation>
        <location evidence="2">Secreted</location>
    </subcellularLocation>
</comment>
<evidence type="ECO:0000256" key="1">
    <source>
        <dbReference type="ARBA" id="ARBA00004167"/>
    </source>
</evidence>
<evidence type="ECO:0000256" key="8">
    <source>
        <dbReference type="ARBA" id="ARBA00023136"/>
    </source>
</evidence>
<sequence>MRLGPASLLLSAGLFWGFDCKTFLHVTYPQKIPSNLTEDELAEDTSTVSYRIAIEQKIYTVHLKQQTFLPDDFMVYTYMKGGFVHPISPHIQSDCFYQGYIQGFPNSLAMLSTCSGLRGLLQFENFSYGIQHLESSAQFEHLVFQINNKDLKGSVLLDDFIPITGEVENREISHKLLSDVATRRTITELHRYVEMYVVLDKGLYNYLGGNEDVVTQKVAQLIGFLNSMFTRLNVTIVLSSLEFWTDHNKISTSGEVDELLQRFLKWKSSYLVLRPHDTAFLFVYREKPNYVGSTFSGKLCLRNYDAAVALYQKSVNLEIFSVIVAQLLGLSLGMNYDDNKNCQCPGPICLMNTEAIHSNGVRVFSSCSIEDFQNFIKLKGGHCLSNRPHLQQRYDKRMAKSTPVCGNRIVEAGENCDCGSPQECKKSKCCTNKCKFQAGAVCSTDPCCQNCKYMPRNTVCRKAIDRACDFPEYCNGSSASCPSDVYVQNGHACGGNTGFCYAGVCQSADLRCRELFGPSARNAPHACYEEINRQTDRFGHCGTHPSEGYKTCSFQDFRCGKLICLYPSSVPFVKLKVPVLYTPVRNIICASLDMKQSENLPDPLLLKDGTKCGPSNVCINQICENYEILKYDCNPKEKCSGHGICNNKKNCHCDPGWAPPDCKKKGSRLGGSIDSGIRILEREVTGRGLSVKVKTWTLLSLFLFLPVVIGSVIMIAKWKRNNNYITEEGDSQDYETEDTSMPDKAR</sequence>
<keyword evidence="7 12" id="KW-1133">Transmembrane helix</keyword>
<feature type="signal peptide" evidence="13">
    <location>
        <begin position="1"/>
        <end position="20"/>
    </location>
</feature>
<keyword evidence="3" id="KW-0964">Secreted</keyword>
<dbReference type="PANTHER" id="PTHR11905:SF158">
    <property type="entry name" value="DISINTEGRIN AND METALLOPROTEINASE DOMAIN-CONTAINING PROTEIN 18"/>
    <property type="match status" value="1"/>
</dbReference>
<evidence type="ECO:0000313" key="18">
    <source>
        <dbReference type="RefSeq" id="XP_054853209.1"/>
    </source>
</evidence>
<dbReference type="Pfam" id="PF08516">
    <property type="entry name" value="ADAM_CR"/>
    <property type="match status" value="1"/>
</dbReference>
<name>A0AA97KE15_EUBMA</name>
<dbReference type="KEGG" id="emc:129341874"/>
<dbReference type="Pfam" id="PF07974">
    <property type="entry name" value="EGF_2"/>
    <property type="match status" value="1"/>
</dbReference>
<evidence type="ECO:0000259" key="16">
    <source>
        <dbReference type="PROSITE" id="PS50215"/>
    </source>
</evidence>
<dbReference type="InterPro" id="IPR024079">
    <property type="entry name" value="MetalloPept_cat_dom_sf"/>
</dbReference>
<dbReference type="PROSITE" id="PS01186">
    <property type="entry name" value="EGF_2"/>
    <property type="match status" value="1"/>
</dbReference>
<feature type="disulfide bond" evidence="11">
    <location>
        <begin position="344"/>
        <end position="349"/>
    </location>
</feature>
<dbReference type="SUPFAM" id="SSF55486">
    <property type="entry name" value="Metalloproteases ('zincins'), catalytic domain"/>
    <property type="match status" value="1"/>
</dbReference>
<dbReference type="Pfam" id="PF01421">
    <property type="entry name" value="Reprolysin"/>
    <property type="match status" value="1"/>
</dbReference>
<evidence type="ECO:0000256" key="3">
    <source>
        <dbReference type="ARBA" id="ARBA00022525"/>
    </source>
</evidence>
<feature type="domain" description="Disintegrin" evidence="15">
    <location>
        <begin position="402"/>
        <end position="489"/>
    </location>
</feature>
<evidence type="ECO:0000256" key="9">
    <source>
        <dbReference type="ARBA" id="ARBA00023157"/>
    </source>
</evidence>
<dbReference type="Gene3D" id="3.40.390.10">
    <property type="entry name" value="Collagenase (Catalytic Domain)"/>
    <property type="match status" value="1"/>
</dbReference>
<keyword evidence="5" id="KW-0800">Toxin</keyword>
<dbReference type="InterPro" id="IPR001762">
    <property type="entry name" value="Disintegrin_dom"/>
</dbReference>
<evidence type="ECO:0000256" key="2">
    <source>
        <dbReference type="ARBA" id="ARBA00004613"/>
    </source>
</evidence>
<dbReference type="FunFam" id="4.10.70.10:FF:000001">
    <property type="entry name" value="Disintegrin and metalloproteinase domain-containing protein 22"/>
    <property type="match status" value="1"/>
</dbReference>
<dbReference type="GO" id="GO:0004222">
    <property type="term" value="F:metalloendopeptidase activity"/>
    <property type="evidence" value="ECO:0007669"/>
    <property type="project" value="InterPro"/>
</dbReference>
<evidence type="ECO:0000256" key="12">
    <source>
        <dbReference type="SAM" id="Phobius"/>
    </source>
</evidence>
<dbReference type="GeneID" id="129341874"/>
<dbReference type="GO" id="GO:0007339">
    <property type="term" value="P:binding of sperm to zona pellucida"/>
    <property type="evidence" value="ECO:0007669"/>
    <property type="project" value="TreeGrafter"/>
</dbReference>